<keyword evidence="2" id="KW-1185">Reference proteome</keyword>
<reference evidence="1 2" key="1">
    <citation type="journal article" date="2024" name="J Genomics">
        <title>Draft genome sequencing and assembly of Favolaschia claudopus CIRM-BRFM 2984 isolated from oak limbs.</title>
        <authorList>
            <person name="Navarro D."/>
            <person name="Drula E."/>
            <person name="Chaduli D."/>
            <person name="Cazenave R."/>
            <person name="Ahrendt S."/>
            <person name="Wang J."/>
            <person name="Lipzen A."/>
            <person name="Daum C."/>
            <person name="Barry K."/>
            <person name="Grigoriev I.V."/>
            <person name="Favel A."/>
            <person name="Rosso M.N."/>
            <person name="Martin F."/>
        </authorList>
    </citation>
    <scope>NUCLEOTIDE SEQUENCE [LARGE SCALE GENOMIC DNA]</scope>
    <source>
        <strain evidence="1 2">CIRM-BRFM 2984</strain>
    </source>
</reference>
<comment type="caution">
    <text evidence="1">The sequence shown here is derived from an EMBL/GenBank/DDBJ whole genome shotgun (WGS) entry which is preliminary data.</text>
</comment>
<gene>
    <name evidence="1" type="ORF">R3P38DRAFT_2550300</name>
</gene>
<dbReference type="EMBL" id="JAWWNJ010000065">
    <property type="protein sequence ID" value="KAK7012378.1"/>
    <property type="molecule type" value="Genomic_DNA"/>
</dbReference>
<sequence length="203" mass="22700">MSLTFDSYSTPLPGESFSNEKIANVTFAEADIMVTQNQLPHILPNDSIISWVFDTRVPTESTAITLAAQESIPCREDLLPITQGWYQAYAAGFRSVYIDLPNLGGPIWYHFSKACLHTLSLIRLIRDFNNHLPHLVSASKILQHIQASATLPSECIDDLRGNRVTEPLAGFHVTQTALHTLGCLLNEEWASEDILNAWSELMY</sequence>
<proteinExistence type="predicted"/>
<feature type="non-terminal residue" evidence="1">
    <location>
        <position position="203"/>
    </location>
</feature>
<evidence type="ECO:0000313" key="2">
    <source>
        <dbReference type="Proteomes" id="UP001362999"/>
    </source>
</evidence>
<accession>A0AAW0AI49</accession>
<evidence type="ECO:0000313" key="1">
    <source>
        <dbReference type="EMBL" id="KAK7012378.1"/>
    </source>
</evidence>
<name>A0AAW0AI49_9AGAR</name>
<dbReference type="AlphaFoldDB" id="A0AAW0AI49"/>
<dbReference type="Proteomes" id="UP001362999">
    <property type="component" value="Unassembled WGS sequence"/>
</dbReference>
<organism evidence="1 2">
    <name type="scientific">Favolaschia claudopus</name>
    <dbReference type="NCBI Taxonomy" id="2862362"/>
    <lineage>
        <taxon>Eukaryota</taxon>
        <taxon>Fungi</taxon>
        <taxon>Dikarya</taxon>
        <taxon>Basidiomycota</taxon>
        <taxon>Agaricomycotina</taxon>
        <taxon>Agaricomycetes</taxon>
        <taxon>Agaricomycetidae</taxon>
        <taxon>Agaricales</taxon>
        <taxon>Marasmiineae</taxon>
        <taxon>Mycenaceae</taxon>
        <taxon>Favolaschia</taxon>
    </lineage>
</organism>
<protein>
    <submittedName>
        <fullName evidence="1">Uncharacterized protein</fullName>
    </submittedName>
</protein>